<dbReference type="Proteomes" id="UP000620046">
    <property type="component" value="Unassembled WGS sequence"/>
</dbReference>
<evidence type="ECO:0000313" key="3">
    <source>
        <dbReference type="EMBL" id="GGA40279.1"/>
    </source>
</evidence>
<accession>A0ABQ1GB81</accession>
<evidence type="ECO:0000313" key="4">
    <source>
        <dbReference type="Proteomes" id="UP000620046"/>
    </source>
</evidence>
<dbReference type="InterPro" id="IPR003848">
    <property type="entry name" value="DUF218"/>
</dbReference>
<dbReference type="PANTHER" id="PTHR30336:SF4">
    <property type="entry name" value="ENVELOPE BIOGENESIS FACTOR ELYC"/>
    <property type="match status" value="1"/>
</dbReference>
<keyword evidence="1" id="KW-1133">Transmembrane helix</keyword>
<evidence type="ECO:0000259" key="2">
    <source>
        <dbReference type="Pfam" id="PF02698"/>
    </source>
</evidence>
<proteinExistence type="predicted"/>
<feature type="transmembrane region" description="Helical" evidence="1">
    <location>
        <begin position="33"/>
        <end position="53"/>
    </location>
</feature>
<feature type="transmembrane region" description="Helical" evidence="1">
    <location>
        <begin position="6"/>
        <end position="26"/>
    </location>
</feature>
<sequence length="243" mass="27241">MDLLEYLFYPIYQAAILAAIGLYFLCRRRYRPALVSLVLGACWLWLCATPAMATRLRESLEHHYPQRDASTYARADAIVILGGGALPRYGLGPNTDDAYSLATRIGFGLQLFRDARADMVLLSGSDQAQRMARRLLWQGVPAGALQTECASTNTHENAVFSAAMLKRAKRSRILLVTSGFHMPRAAAAFANQGLDVIPAPSYDPVYPSWQAHPWWPKRSALHLSGHCLREYAGLWWYRLRGWA</sequence>
<dbReference type="PANTHER" id="PTHR30336">
    <property type="entry name" value="INNER MEMBRANE PROTEIN, PROBABLE PERMEASE"/>
    <property type="match status" value="1"/>
</dbReference>
<comment type="caution">
    <text evidence="3">The sequence shown here is derived from an EMBL/GenBank/DDBJ whole genome shotgun (WGS) entry which is preliminary data.</text>
</comment>
<dbReference type="EMBL" id="BMJA01000002">
    <property type="protein sequence ID" value="GGA40279.1"/>
    <property type="molecule type" value="Genomic_DNA"/>
</dbReference>
<organism evidence="3 4">
    <name type="scientific">Dyella nitratireducens</name>
    <dbReference type="NCBI Taxonomy" id="1849580"/>
    <lineage>
        <taxon>Bacteria</taxon>
        <taxon>Pseudomonadati</taxon>
        <taxon>Pseudomonadota</taxon>
        <taxon>Gammaproteobacteria</taxon>
        <taxon>Lysobacterales</taxon>
        <taxon>Rhodanobacteraceae</taxon>
        <taxon>Dyella</taxon>
    </lineage>
</organism>
<dbReference type="InterPro" id="IPR014729">
    <property type="entry name" value="Rossmann-like_a/b/a_fold"/>
</dbReference>
<protein>
    <recommendedName>
        <fullName evidence="2">DUF218 domain-containing protein</fullName>
    </recommendedName>
</protein>
<dbReference type="InterPro" id="IPR051599">
    <property type="entry name" value="Cell_Envelope_Assoc"/>
</dbReference>
<gene>
    <name evidence="3" type="ORF">GCM10010981_31920</name>
</gene>
<dbReference type="Gene3D" id="3.40.50.620">
    <property type="entry name" value="HUPs"/>
    <property type="match status" value="1"/>
</dbReference>
<keyword evidence="1" id="KW-0472">Membrane</keyword>
<keyword evidence="4" id="KW-1185">Reference proteome</keyword>
<evidence type="ECO:0000256" key="1">
    <source>
        <dbReference type="SAM" id="Phobius"/>
    </source>
</evidence>
<dbReference type="Pfam" id="PF02698">
    <property type="entry name" value="DUF218"/>
    <property type="match status" value="1"/>
</dbReference>
<keyword evidence="1" id="KW-0812">Transmembrane</keyword>
<reference evidence="4" key="1">
    <citation type="journal article" date="2019" name="Int. J. Syst. Evol. Microbiol.">
        <title>The Global Catalogue of Microorganisms (GCM) 10K type strain sequencing project: providing services to taxonomists for standard genome sequencing and annotation.</title>
        <authorList>
            <consortium name="The Broad Institute Genomics Platform"/>
            <consortium name="The Broad Institute Genome Sequencing Center for Infectious Disease"/>
            <person name="Wu L."/>
            <person name="Ma J."/>
        </authorList>
    </citation>
    <scope>NUCLEOTIDE SEQUENCE [LARGE SCALE GENOMIC DNA]</scope>
    <source>
        <strain evidence="4">CGMCC 1.15439</strain>
    </source>
</reference>
<dbReference type="CDD" id="cd06259">
    <property type="entry name" value="YdcF-like"/>
    <property type="match status" value="1"/>
</dbReference>
<feature type="domain" description="DUF218" evidence="2">
    <location>
        <begin position="76"/>
        <end position="233"/>
    </location>
</feature>
<name>A0ABQ1GB81_9GAMM</name>
<dbReference type="RefSeq" id="WP_188795374.1">
    <property type="nucleotide sequence ID" value="NZ_BMJA01000002.1"/>
</dbReference>